<dbReference type="dictyBase" id="DDB_G0274651">
    <property type="gene designation" value="gpt4"/>
</dbReference>
<dbReference type="HOGENOM" id="CLU_043224_0_0_1"/>
<dbReference type="GO" id="GO:0000271">
    <property type="term" value="P:polysaccharide biosynthetic process"/>
    <property type="evidence" value="ECO:0000250"/>
    <property type="project" value="dictyBase"/>
</dbReference>
<evidence type="ECO:0000256" key="2">
    <source>
        <dbReference type="SAM" id="Phobius"/>
    </source>
</evidence>
<dbReference type="STRING" id="44689.Q555B5"/>
<proteinExistence type="predicted"/>
<dbReference type="GeneID" id="8619587"/>
<comment type="caution">
    <text evidence="7">The sequence shown here is derived from an EMBL/GenBank/DDBJ whole genome shotgun (WGS) entry which is preliminary data.</text>
</comment>
<organism evidence="7 8">
    <name type="scientific">Dictyostelium discoideum</name>
    <name type="common">Social amoeba</name>
    <dbReference type="NCBI Taxonomy" id="44689"/>
    <lineage>
        <taxon>Eukaryota</taxon>
        <taxon>Amoebozoa</taxon>
        <taxon>Evosea</taxon>
        <taxon>Eumycetozoa</taxon>
        <taxon>Dictyostelia</taxon>
        <taxon>Dictyosteliales</taxon>
        <taxon>Dictyosteliaceae</taxon>
        <taxon>Dictyostelium</taxon>
    </lineage>
</organism>
<dbReference type="Pfam" id="PF17101">
    <property type="entry name" value="Stealth_CR1"/>
    <property type="match status" value="1"/>
</dbReference>
<feature type="domain" description="Stealth protein CR1 conserved region 1" evidence="4">
    <location>
        <begin position="83"/>
        <end position="108"/>
    </location>
</feature>
<feature type="domain" description="Stealth protein CR2 conserved region 2" evidence="3">
    <location>
        <begin position="144"/>
        <end position="250"/>
    </location>
</feature>
<dbReference type="PANTHER" id="PTHR47452:SF2">
    <property type="entry name" value="GLYCOSYLTRANSFERASE"/>
    <property type="match status" value="1"/>
</dbReference>
<feature type="transmembrane region" description="Helical" evidence="2">
    <location>
        <begin position="15"/>
        <end position="33"/>
    </location>
</feature>
<dbReference type="RefSeq" id="XP_644158.1">
    <property type="nucleotide sequence ID" value="XM_639066.1"/>
</dbReference>
<dbReference type="Proteomes" id="UP000002195">
    <property type="component" value="Unassembled WGS sequence"/>
</dbReference>
<dbReference type="PhylomeDB" id="Q555B5"/>
<dbReference type="VEuPathDB" id="AmoebaDB:DDB_G0274651"/>
<feature type="domain" description="Stealth protein CR3 conserved region 3" evidence="5">
    <location>
        <begin position="298"/>
        <end position="344"/>
    </location>
</feature>
<dbReference type="InterPro" id="IPR021520">
    <property type="entry name" value="Stealth_CR2"/>
</dbReference>
<sequence length="429" mass="51843">MISKKLTYCKNKISYVYLFILSLFVLFSFYLLMNENKLKFNKKLLEQQHHQHHHEFDEDLTKSIIIKSRTPVLDSLKESRYCEDIDLIYTWVNGSDLKHIESRIYYHNLEKIQKNEKLKKLKQQDEEEDEEEEENYDNEEESQRFRDYGSLKYSLRSVRKYAPWINKIYIITANQIPSWFNQSNSDNVKFIFHEKFYKNKKDLPTFNSNSIESNFWNLPNQVSNCFLYSNDDLFFREKVEIDDFFDNEYYHNLFETNEIVSSWTPNISRKDVWTQTLVNTNRVLDRVGNSTKSRFNAQHGIQVFNKEIWSILSFDLKNELSITSSNKFRNSNDIQIPFVYNQFVKKYSRKFKNMKLNNQYFALTNENYKEALNIVIENQEHYKTICLNDLFKFETFPNSQSHYLNNQIINDISNFFESLFPLPSPYENY</sequence>
<evidence type="ECO:0000259" key="5">
    <source>
        <dbReference type="Pfam" id="PF17102"/>
    </source>
</evidence>
<dbReference type="InParanoid" id="Q555B5"/>
<dbReference type="GO" id="GO:0016772">
    <property type="term" value="F:transferase activity, transferring phosphorus-containing groups"/>
    <property type="evidence" value="ECO:0007669"/>
    <property type="project" value="InterPro"/>
</dbReference>
<dbReference type="PANTHER" id="PTHR47452">
    <property type="entry name" value="PUTATIVE-RELATED"/>
    <property type="match status" value="1"/>
</dbReference>
<dbReference type="Pfam" id="PF17102">
    <property type="entry name" value="Stealth_CR3"/>
    <property type="match status" value="1"/>
</dbReference>
<dbReference type="InterPro" id="IPR053362">
    <property type="entry name" value="RPS_phosphotransferase_WefF"/>
</dbReference>
<feature type="compositionally biased region" description="Acidic residues" evidence="1">
    <location>
        <begin position="125"/>
        <end position="140"/>
    </location>
</feature>
<reference evidence="7 8" key="1">
    <citation type="journal article" date="2005" name="Nature">
        <title>The genome of the social amoeba Dictyostelium discoideum.</title>
        <authorList>
            <consortium name="The Dictyostelium discoideum Sequencing Consortium"/>
            <person name="Eichinger L."/>
            <person name="Pachebat J.A."/>
            <person name="Glockner G."/>
            <person name="Rajandream M.A."/>
            <person name="Sucgang R."/>
            <person name="Berriman M."/>
            <person name="Song J."/>
            <person name="Olsen R."/>
            <person name="Szafranski K."/>
            <person name="Xu Q."/>
            <person name="Tunggal B."/>
            <person name="Kummerfeld S."/>
            <person name="Madera M."/>
            <person name="Konfortov B.A."/>
            <person name="Rivero F."/>
            <person name="Bankier A.T."/>
            <person name="Lehmann R."/>
            <person name="Hamlin N."/>
            <person name="Davies R."/>
            <person name="Gaudet P."/>
            <person name="Fey P."/>
            <person name="Pilcher K."/>
            <person name="Chen G."/>
            <person name="Saunders D."/>
            <person name="Sodergren E."/>
            <person name="Davis P."/>
            <person name="Kerhornou A."/>
            <person name="Nie X."/>
            <person name="Hall N."/>
            <person name="Anjard C."/>
            <person name="Hemphill L."/>
            <person name="Bason N."/>
            <person name="Farbrother P."/>
            <person name="Desany B."/>
            <person name="Just E."/>
            <person name="Morio T."/>
            <person name="Rost R."/>
            <person name="Churcher C."/>
            <person name="Cooper J."/>
            <person name="Haydock S."/>
            <person name="van Driessche N."/>
            <person name="Cronin A."/>
            <person name="Goodhead I."/>
            <person name="Muzny D."/>
            <person name="Mourier T."/>
            <person name="Pain A."/>
            <person name="Lu M."/>
            <person name="Harper D."/>
            <person name="Lindsay R."/>
            <person name="Hauser H."/>
            <person name="James K."/>
            <person name="Quiles M."/>
            <person name="Madan Babu M."/>
            <person name="Saito T."/>
            <person name="Buchrieser C."/>
            <person name="Wardroper A."/>
            <person name="Felder M."/>
            <person name="Thangavelu M."/>
            <person name="Johnson D."/>
            <person name="Knights A."/>
            <person name="Loulseged H."/>
            <person name="Mungall K."/>
            <person name="Oliver K."/>
            <person name="Price C."/>
            <person name="Quail M.A."/>
            <person name="Urushihara H."/>
            <person name="Hernandez J."/>
            <person name="Rabbinowitsch E."/>
            <person name="Steffen D."/>
            <person name="Sanders M."/>
            <person name="Ma J."/>
            <person name="Kohara Y."/>
            <person name="Sharp S."/>
            <person name="Simmonds M."/>
            <person name="Spiegler S."/>
            <person name="Tivey A."/>
            <person name="Sugano S."/>
            <person name="White B."/>
            <person name="Walker D."/>
            <person name="Woodward J."/>
            <person name="Winckler T."/>
            <person name="Tanaka Y."/>
            <person name="Shaulsky G."/>
            <person name="Schleicher M."/>
            <person name="Weinstock G."/>
            <person name="Rosenthal A."/>
            <person name="Cox E.C."/>
            <person name="Chisholm R.L."/>
            <person name="Gibbs R."/>
            <person name="Loomis W.F."/>
            <person name="Platzer M."/>
            <person name="Kay R.R."/>
            <person name="Williams J."/>
            <person name="Dear P.H."/>
            <person name="Noegel A.A."/>
            <person name="Barrell B."/>
            <person name="Kuspa A."/>
        </authorList>
    </citation>
    <scope>NUCLEOTIDE SEQUENCE [LARGE SCALE GENOMIC DNA]</scope>
    <source>
        <strain evidence="7 8">AX4</strain>
    </source>
</reference>
<dbReference type="AlphaFoldDB" id="Q555B5"/>
<keyword evidence="2" id="KW-0472">Membrane</keyword>
<dbReference type="Pfam" id="PF11380">
    <property type="entry name" value="Stealth_CR2"/>
    <property type="match status" value="1"/>
</dbReference>
<evidence type="ECO:0000259" key="4">
    <source>
        <dbReference type="Pfam" id="PF17101"/>
    </source>
</evidence>
<evidence type="ECO:0000313" key="8">
    <source>
        <dbReference type="Proteomes" id="UP000002195"/>
    </source>
</evidence>
<feature type="region of interest" description="Disordered" evidence="1">
    <location>
        <begin position="119"/>
        <end position="142"/>
    </location>
</feature>
<dbReference type="KEGG" id="ddi:DDB_G0274651"/>
<name>Q555B5_DICDI</name>
<keyword evidence="2" id="KW-1133">Transmembrane helix</keyword>
<dbReference type="InterPro" id="IPR031357">
    <property type="entry name" value="Stealth_CR3"/>
</dbReference>
<feature type="domain" description="Stealth protein CR4 conserved region 4" evidence="6">
    <location>
        <begin position="380"/>
        <end position="427"/>
    </location>
</feature>
<dbReference type="InterPro" id="IPR031358">
    <property type="entry name" value="Stealth_CR1"/>
</dbReference>
<evidence type="ECO:0000313" key="7">
    <source>
        <dbReference type="EMBL" id="EAL70218.1"/>
    </source>
</evidence>
<keyword evidence="2" id="KW-0812">Transmembrane</keyword>
<accession>Q555B5</accession>
<dbReference type="SMR" id="Q555B5"/>
<dbReference type="PaxDb" id="44689-DDB0231858"/>
<dbReference type="OMA" id="RDICYYF"/>
<keyword evidence="8" id="KW-1185">Reference proteome</keyword>
<evidence type="ECO:0000259" key="6">
    <source>
        <dbReference type="Pfam" id="PF17103"/>
    </source>
</evidence>
<dbReference type="EMBL" id="AAFI02000012">
    <property type="protein sequence ID" value="EAL70218.1"/>
    <property type="molecule type" value="Genomic_DNA"/>
</dbReference>
<evidence type="ECO:0000259" key="3">
    <source>
        <dbReference type="Pfam" id="PF11380"/>
    </source>
</evidence>
<gene>
    <name evidence="7" type="primary">gpt4</name>
    <name evidence="7" type="ORF">DDB_G0274651</name>
</gene>
<evidence type="ECO:0000256" key="1">
    <source>
        <dbReference type="SAM" id="MobiDB-lite"/>
    </source>
</evidence>
<dbReference type="InterPro" id="IPR031356">
    <property type="entry name" value="Stealth_CR4"/>
</dbReference>
<dbReference type="Pfam" id="PF17103">
    <property type="entry name" value="Stealth_CR4"/>
    <property type="match status" value="1"/>
</dbReference>
<protein>
    <submittedName>
        <fullName evidence="7">Uncharacterized protein</fullName>
    </submittedName>
</protein>